<comment type="caution">
    <text evidence="1">The sequence shown here is derived from an EMBL/GenBank/DDBJ whole genome shotgun (WGS) entry which is preliminary data.</text>
</comment>
<protein>
    <submittedName>
        <fullName evidence="1">Uncharacterized protein</fullName>
    </submittedName>
</protein>
<evidence type="ECO:0000313" key="2">
    <source>
        <dbReference type="Proteomes" id="UP000286415"/>
    </source>
</evidence>
<accession>A0A419PIG5</accession>
<reference evidence="1 2" key="2">
    <citation type="journal article" date="2021" name="Genomics">
        <title>High-quality reference genome for Clonorchis sinensis.</title>
        <authorList>
            <person name="Young N.D."/>
            <person name="Stroehlein A.J."/>
            <person name="Kinkar L."/>
            <person name="Wang T."/>
            <person name="Sohn W.M."/>
            <person name="Chang B.C.H."/>
            <person name="Kaur P."/>
            <person name="Weisz D."/>
            <person name="Dudchenko O."/>
            <person name="Aiden E.L."/>
            <person name="Korhonen P.K."/>
            <person name="Gasser R.B."/>
        </authorList>
    </citation>
    <scope>NUCLEOTIDE SEQUENCE [LARGE SCALE GENOMIC DNA]</scope>
    <source>
        <strain evidence="1">Cs-k2</strain>
    </source>
</reference>
<keyword evidence="2" id="KW-1185">Reference proteome</keyword>
<name>A0A419PIG5_CLOSI</name>
<dbReference type="OrthoDB" id="6223623at2759"/>
<reference evidence="1 2" key="1">
    <citation type="journal article" date="2018" name="Biotechnol. Adv.">
        <title>Improved genomic resources and new bioinformatic workflow for the carcinogenic parasite Clonorchis sinensis: Biotechnological implications.</title>
        <authorList>
            <person name="Wang D."/>
            <person name="Korhonen P.K."/>
            <person name="Gasser R.B."/>
            <person name="Young N.D."/>
        </authorList>
    </citation>
    <scope>NUCLEOTIDE SEQUENCE [LARGE SCALE GENOMIC DNA]</scope>
    <source>
        <strain evidence="1">Cs-k2</strain>
    </source>
</reference>
<gene>
    <name evidence="1" type="ORF">CSKR_112042</name>
</gene>
<organism evidence="1 2">
    <name type="scientific">Clonorchis sinensis</name>
    <name type="common">Chinese liver fluke</name>
    <dbReference type="NCBI Taxonomy" id="79923"/>
    <lineage>
        <taxon>Eukaryota</taxon>
        <taxon>Metazoa</taxon>
        <taxon>Spiralia</taxon>
        <taxon>Lophotrochozoa</taxon>
        <taxon>Platyhelminthes</taxon>
        <taxon>Trematoda</taxon>
        <taxon>Digenea</taxon>
        <taxon>Opisthorchiida</taxon>
        <taxon>Opisthorchiata</taxon>
        <taxon>Opisthorchiidae</taxon>
        <taxon>Clonorchis</taxon>
    </lineage>
</organism>
<dbReference type="Proteomes" id="UP000286415">
    <property type="component" value="Unassembled WGS sequence"/>
</dbReference>
<dbReference type="InParanoid" id="A0A419PIG5"/>
<proteinExistence type="predicted"/>
<sequence length="206" mass="22903">MSTVSELVENFCWKSKTRSVWKAEPDLLDNAMARIHSEAAVTDAILRSKNTTVPSLEKISKTVKFLEQNSFWRSNPFSLVSGAEDDPAVARATRRLQMKCIRDLWESSGCSGITSDDSSVAFVQRQAESSREVRDFEASKPKLPRTAELTTVETVFRESSSGCMPVLSPKSVNSKEKIVTNSSSVICDRNEALQTYAEAAHCHSQY</sequence>
<dbReference type="AlphaFoldDB" id="A0A419PIG5"/>
<dbReference type="EMBL" id="NIRI02000042">
    <property type="protein sequence ID" value="KAG5451977.1"/>
    <property type="molecule type" value="Genomic_DNA"/>
</dbReference>
<evidence type="ECO:0000313" key="1">
    <source>
        <dbReference type="EMBL" id="KAG5451977.1"/>
    </source>
</evidence>